<comment type="caution">
    <text evidence="8">The sequence shown here is derived from an EMBL/GenBank/DDBJ whole genome shotgun (WGS) entry which is preliminary data.</text>
</comment>
<dbReference type="PANTHER" id="PTHR30629">
    <property type="entry name" value="PROPHAGE INTEGRASE"/>
    <property type="match status" value="1"/>
</dbReference>
<feature type="domain" description="Tyr recombinase" evidence="6">
    <location>
        <begin position="194"/>
        <end position="379"/>
    </location>
</feature>
<keyword evidence="2" id="KW-0229">DNA integration</keyword>
<dbReference type="SUPFAM" id="SSF56349">
    <property type="entry name" value="DNA breaking-rejoining enzymes"/>
    <property type="match status" value="1"/>
</dbReference>
<dbReference type="EMBL" id="JACHIN010000004">
    <property type="protein sequence ID" value="MBB5077966.1"/>
    <property type="molecule type" value="Genomic_DNA"/>
</dbReference>
<gene>
    <name evidence="8" type="ORF">HNR40_003441</name>
</gene>
<keyword evidence="4" id="KW-0233">DNA recombination</keyword>
<evidence type="ECO:0000256" key="1">
    <source>
        <dbReference type="ARBA" id="ARBA00008857"/>
    </source>
</evidence>
<dbReference type="PROSITE" id="PS51898">
    <property type="entry name" value="TYR_RECOMBINASE"/>
    <property type="match status" value="1"/>
</dbReference>
<accession>A0A7W8EG26</accession>
<feature type="domain" description="Core-binding (CB)" evidence="7">
    <location>
        <begin position="97"/>
        <end position="172"/>
    </location>
</feature>
<evidence type="ECO:0000256" key="2">
    <source>
        <dbReference type="ARBA" id="ARBA00022908"/>
    </source>
</evidence>
<dbReference type="Pfam" id="PF22022">
    <property type="entry name" value="Phage_int_M"/>
    <property type="match status" value="1"/>
</dbReference>
<dbReference type="GO" id="GO:0003677">
    <property type="term" value="F:DNA binding"/>
    <property type="evidence" value="ECO:0007669"/>
    <property type="project" value="UniProtKB-UniRule"/>
</dbReference>
<dbReference type="RefSeq" id="WP_184962283.1">
    <property type="nucleotide sequence ID" value="NZ_JACHIN010000004.1"/>
</dbReference>
<dbReference type="PROSITE" id="PS51900">
    <property type="entry name" value="CB"/>
    <property type="match status" value="1"/>
</dbReference>
<evidence type="ECO:0000259" key="6">
    <source>
        <dbReference type="PROSITE" id="PS51898"/>
    </source>
</evidence>
<evidence type="ECO:0000259" key="7">
    <source>
        <dbReference type="PROSITE" id="PS51900"/>
    </source>
</evidence>
<evidence type="ECO:0000313" key="9">
    <source>
        <dbReference type="Proteomes" id="UP000568380"/>
    </source>
</evidence>
<evidence type="ECO:0000313" key="8">
    <source>
        <dbReference type="EMBL" id="MBB5077966.1"/>
    </source>
</evidence>
<sequence>MASLIKKCECAETKTGRTLNLRKADDRKTAEKVWARCGHSWVLRYRPGGRGTKQTEASYPHEMKKDAEEYARRVESAKVTHLKVTADPKAGAVLFRTFADEWVQRFSGKPGTFRTYRGYLANQIYPILGDRRINSIRTDELQALVQQIKAERSVSVQRGVISVLRRIFAHAVTKRLMAESPFQDIATPKAPPRKELNVPTWTQVKAIADAMPEQWRPIVWLMAGAGLRIDEALAFHRDCIRTDRLRIHEQYDRRDGLTPLKHREEGESRYMPLPAYLRDILTDHIATHTTHSGGYLFAGEKSRFVVDDTFRTRFTDAVKKAGIKTRFTPHDLRHTFASRALADGVRIDAVARWLGHKDINETYKTYAHLLPDEYAKAAKVLDAAYREATPTAQAA</sequence>
<dbReference type="AlphaFoldDB" id="A0A7W8EG26"/>
<organism evidence="8 9">
    <name type="scientific">Nonomuraea endophytica</name>
    <dbReference type="NCBI Taxonomy" id="714136"/>
    <lineage>
        <taxon>Bacteria</taxon>
        <taxon>Bacillati</taxon>
        <taxon>Actinomycetota</taxon>
        <taxon>Actinomycetes</taxon>
        <taxon>Streptosporangiales</taxon>
        <taxon>Streptosporangiaceae</taxon>
        <taxon>Nonomuraea</taxon>
    </lineage>
</organism>
<reference evidence="8 9" key="1">
    <citation type="submission" date="2020-08" db="EMBL/GenBank/DDBJ databases">
        <title>Genomic Encyclopedia of Type Strains, Phase IV (KMG-IV): sequencing the most valuable type-strain genomes for metagenomic binning, comparative biology and taxonomic classification.</title>
        <authorList>
            <person name="Goeker M."/>
        </authorList>
    </citation>
    <scope>NUCLEOTIDE SEQUENCE [LARGE SCALE GENOMIC DNA]</scope>
    <source>
        <strain evidence="8 9">DSM 45385</strain>
    </source>
</reference>
<dbReference type="InterPro" id="IPR013762">
    <property type="entry name" value="Integrase-like_cat_sf"/>
</dbReference>
<comment type="similarity">
    <text evidence="1">Belongs to the 'phage' integrase family.</text>
</comment>
<dbReference type="CDD" id="cd01189">
    <property type="entry name" value="INT_ICEBs1_C_like"/>
    <property type="match status" value="1"/>
</dbReference>
<evidence type="ECO:0000256" key="3">
    <source>
        <dbReference type="ARBA" id="ARBA00023125"/>
    </source>
</evidence>
<dbReference type="Gene3D" id="1.10.443.10">
    <property type="entry name" value="Intergrase catalytic core"/>
    <property type="match status" value="1"/>
</dbReference>
<dbReference type="GO" id="GO:0015074">
    <property type="term" value="P:DNA integration"/>
    <property type="evidence" value="ECO:0007669"/>
    <property type="project" value="UniProtKB-KW"/>
</dbReference>
<evidence type="ECO:0000256" key="5">
    <source>
        <dbReference type="PROSITE-ProRule" id="PRU01248"/>
    </source>
</evidence>
<dbReference type="InterPro" id="IPR010998">
    <property type="entry name" value="Integrase_recombinase_N"/>
</dbReference>
<dbReference type="InterPro" id="IPR053876">
    <property type="entry name" value="Phage_int_M"/>
</dbReference>
<dbReference type="GO" id="GO:0006310">
    <property type="term" value="P:DNA recombination"/>
    <property type="evidence" value="ECO:0007669"/>
    <property type="project" value="UniProtKB-KW"/>
</dbReference>
<dbReference type="InterPro" id="IPR050808">
    <property type="entry name" value="Phage_Integrase"/>
</dbReference>
<proteinExistence type="inferred from homology"/>
<keyword evidence="9" id="KW-1185">Reference proteome</keyword>
<dbReference type="PANTHER" id="PTHR30629:SF2">
    <property type="entry name" value="PROPHAGE INTEGRASE INTS-RELATED"/>
    <property type="match status" value="1"/>
</dbReference>
<evidence type="ECO:0000256" key="4">
    <source>
        <dbReference type="ARBA" id="ARBA00023172"/>
    </source>
</evidence>
<keyword evidence="3 5" id="KW-0238">DNA-binding</keyword>
<dbReference type="Proteomes" id="UP000568380">
    <property type="component" value="Unassembled WGS sequence"/>
</dbReference>
<dbReference type="InterPro" id="IPR002104">
    <property type="entry name" value="Integrase_catalytic"/>
</dbReference>
<dbReference type="Pfam" id="PF00589">
    <property type="entry name" value="Phage_integrase"/>
    <property type="match status" value="1"/>
</dbReference>
<dbReference type="InterPro" id="IPR044068">
    <property type="entry name" value="CB"/>
</dbReference>
<dbReference type="Gene3D" id="1.10.150.130">
    <property type="match status" value="1"/>
</dbReference>
<protein>
    <submittedName>
        <fullName evidence="8">Integrase</fullName>
    </submittedName>
</protein>
<dbReference type="InterPro" id="IPR011010">
    <property type="entry name" value="DNA_brk_join_enz"/>
</dbReference>
<name>A0A7W8EG26_9ACTN</name>